<dbReference type="Proteomes" id="UP000304953">
    <property type="component" value="Unassembled WGS sequence"/>
</dbReference>
<comment type="caution">
    <text evidence="1">The sequence shown here is derived from an EMBL/GenBank/DDBJ whole genome shotgun (WGS) entry which is preliminary data.</text>
</comment>
<keyword evidence="2" id="KW-1185">Reference proteome</keyword>
<evidence type="ECO:0000313" key="1">
    <source>
        <dbReference type="EMBL" id="TGY97196.1"/>
    </source>
</evidence>
<evidence type="ECO:0000313" key="2">
    <source>
        <dbReference type="Proteomes" id="UP000304953"/>
    </source>
</evidence>
<protein>
    <submittedName>
        <fullName evidence="1">ABC-2 transporter permease</fullName>
    </submittedName>
</protein>
<gene>
    <name evidence="1" type="ORF">E5329_05855</name>
</gene>
<accession>A0AC61RZE9</accession>
<dbReference type="EMBL" id="SRYA01000009">
    <property type="protein sequence ID" value="TGY97196.1"/>
    <property type="molecule type" value="Genomic_DNA"/>
</dbReference>
<sequence>MKGLLIKDIKLMLNQKKFFITIGFIALMLVSVVKDTSFIISYITFIGALFTLSTINYDEYDNGNAFLFSLPVTRSGYVAEKYGFGLMMGGSCWLFSLLIAIVSGEVRKTAAAWDILLTAIEIFPVILILLAMMIPFQLKFGGEKGRIAAIAVVGAVFVVCIIVGKAADIMEIDLIDLLNRMPKLGWEAIVGLTMAAAAALLLLSASISVAIMKKKEF</sequence>
<reference evidence="1" key="1">
    <citation type="submission" date="2019-04" db="EMBL/GenBank/DDBJ databases">
        <title>Microbes associate with the intestines of laboratory mice.</title>
        <authorList>
            <person name="Navarre W."/>
            <person name="Wong E."/>
            <person name="Huang K."/>
            <person name="Tropini C."/>
            <person name="Ng K."/>
            <person name="Yu B."/>
        </authorList>
    </citation>
    <scope>NUCLEOTIDE SEQUENCE</scope>
    <source>
        <strain evidence="1">NM01_1-7b</strain>
    </source>
</reference>
<organism evidence="1 2">
    <name type="scientific">Petralouisia muris</name>
    <dbReference type="NCBI Taxonomy" id="3032872"/>
    <lineage>
        <taxon>Bacteria</taxon>
        <taxon>Bacillati</taxon>
        <taxon>Bacillota</taxon>
        <taxon>Clostridia</taxon>
        <taxon>Lachnospirales</taxon>
        <taxon>Lachnospiraceae</taxon>
        <taxon>Petralouisia</taxon>
    </lineage>
</organism>
<name>A0AC61RZE9_9FIRM</name>
<proteinExistence type="predicted"/>